<dbReference type="AlphaFoldDB" id="A0A1K1T2R8"/>
<dbReference type="SUPFAM" id="SSF46689">
    <property type="entry name" value="Homeodomain-like"/>
    <property type="match status" value="1"/>
</dbReference>
<organism evidence="6 7">
    <name type="scientific">Amycolatopsis australiensis</name>
    <dbReference type="NCBI Taxonomy" id="546364"/>
    <lineage>
        <taxon>Bacteria</taxon>
        <taxon>Bacillati</taxon>
        <taxon>Actinomycetota</taxon>
        <taxon>Actinomycetes</taxon>
        <taxon>Pseudonocardiales</taxon>
        <taxon>Pseudonocardiaceae</taxon>
        <taxon>Amycolatopsis</taxon>
    </lineage>
</organism>
<dbReference type="InterPro" id="IPR036271">
    <property type="entry name" value="Tet_transcr_reg_TetR-rel_C_sf"/>
</dbReference>
<dbReference type="Gene3D" id="1.10.357.10">
    <property type="entry name" value="Tetracycline Repressor, domain 2"/>
    <property type="match status" value="1"/>
</dbReference>
<dbReference type="Pfam" id="PF00440">
    <property type="entry name" value="TetR_N"/>
    <property type="match status" value="1"/>
</dbReference>
<dbReference type="Pfam" id="PF16925">
    <property type="entry name" value="TetR_C_13"/>
    <property type="match status" value="1"/>
</dbReference>
<reference evidence="7" key="1">
    <citation type="submission" date="2016-11" db="EMBL/GenBank/DDBJ databases">
        <authorList>
            <person name="Varghese N."/>
            <person name="Submissions S."/>
        </authorList>
    </citation>
    <scope>NUCLEOTIDE SEQUENCE [LARGE SCALE GENOMIC DNA]</scope>
    <source>
        <strain evidence="7">DSM 44671</strain>
    </source>
</reference>
<dbReference type="InterPro" id="IPR009057">
    <property type="entry name" value="Homeodomain-like_sf"/>
</dbReference>
<dbReference type="InterPro" id="IPR011075">
    <property type="entry name" value="TetR_C"/>
</dbReference>
<evidence type="ECO:0000313" key="7">
    <source>
        <dbReference type="Proteomes" id="UP000182740"/>
    </source>
</evidence>
<dbReference type="PRINTS" id="PR00455">
    <property type="entry name" value="HTHTETR"/>
</dbReference>
<feature type="DNA-binding region" description="H-T-H motif" evidence="4">
    <location>
        <begin position="29"/>
        <end position="48"/>
    </location>
</feature>
<protein>
    <submittedName>
        <fullName evidence="6">DNA-binding transcriptional regulator, AcrR family</fullName>
    </submittedName>
</protein>
<dbReference type="RefSeq" id="WP_072480840.1">
    <property type="nucleotide sequence ID" value="NZ_FPJG01000006.1"/>
</dbReference>
<evidence type="ECO:0000256" key="1">
    <source>
        <dbReference type="ARBA" id="ARBA00023015"/>
    </source>
</evidence>
<evidence type="ECO:0000256" key="2">
    <source>
        <dbReference type="ARBA" id="ARBA00023125"/>
    </source>
</evidence>
<gene>
    <name evidence="6" type="ORF">SAMN04489730_7708</name>
</gene>
<accession>A0A1K1T2R8</accession>
<dbReference type="OrthoDB" id="9805134at2"/>
<dbReference type="STRING" id="546364.SAMN04489730_7708"/>
<evidence type="ECO:0000259" key="5">
    <source>
        <dbReference type="PROSITE" id="PS50977"/>
    </source>
</evidence>
<evidence type="ECO:0000256" key="3">
    <source>
        <dbReference type="ARBA" id="ARBA00023163"/>
    </source>
</evidence>
<dbReference type="Gene3D" id="1.10.10.60">
    <property type="entry name" value="Homeodomain-like"/>
    <property type="match status" value="1"/>
</dbReference>
<name>A0A1K1T2R8_9PSEU</name>
<dbReference type="Proteomes" id="UP000182740">
    <property type="component" value="Unassembled WGS sequence"/>
</dbReference>
<dbReference type="EMBL" id="FPJG01000006">
    <property type="protein sequence ID" value="SFW90798.1"/>
    <property type="molecule type" value="Genomic_DNA"/>
</dbReference>
<evidence type="ECO:0000256" key="4">
    <source>
        <dbReference type="PROSITE-ProRule" id="PRU00335"/>
    </source>
</evidence>
<dbReference type="SUPFAM" id="SSF48498">
    <property type="entry name" value="Tetracyclin repressor-like, C-terminal domain"/>
    <property type="match status" value="1"/>
</dbReference>
<dbReference type="PROSITE" id="PS50977">
    <property type="entry name" value="HTH_TETR_2"/>
    <property type="match status" value="1"/>
</dbReference>
<keyword evidence="1" id="KW-0805">Transcription regulation</keyword>
<keyword evidence="3" id="KW-0804">Transcription</keyword>
<sequence>MARPRSFDEAAVLRTARDQFWETGYAGTKVDDIAAATGLGKGSLYGAFGDKHALFLRVYDHYCGEAAEGTRRQLEGPDATAYRRLRDHVLAIAESVAADQARRGCLIAKSTAECAQHDEAVAARSRRLFHDLQEYLTACIAGAQRAGDLADGQDPARLAGLVLAVLRGLEALGKGGVEPDDVRAIAETALAVLPKPPAATS</sequence>
<dbReference type="PANTHER" id="PTHR47506">
    <property type="entry name" value="TRANSCRIPTIONAL REGULATORY PROTEIN"/>
    <property type="match status" value="1"/>
</dbReference>
<feature type="domain" description="HTH tetR-type" evidence="5">
    <location>
        <begin position="6"/>
        <end position="66"/>
    </location>
</feature>
<dbReference type="GO" id="GO:0003677">
    <property type="term" value="F:DNA binding"/>
    <property type="evidence" value="ECO:0007669"/>
    <property type="project" value="UniProtKB-UniRule"/>
</dbReference>
<evidence type="ECO:0000313" key="6">
    <source>
        <dbReference type="EMBL" id="SFW90798.1"/>
    </source>
</evidence>
<proteinExistence type="predicted"/>
<dbReference type="PANTHER" id="PTHR47506:SF1">
    <property type="entry name" value="HTH-TYPE TRANSCRIPTIONAL REGULATOR YJDC"/>
    <property type="match status" value="1"/>
</dbReference>
<keyword evidence="2 4" id="KW-0238">DNA-binding</keyword>
<dbReference type="InterPro" id="IPR001647">
    <property type="entry name" value="HTH_TetR"/>
</dbReference>
<keyword evidence="7" id="KW-1185">Reference proteome</keyword>